<dbReference type="AlphaFoldDB" id="G4T5H0"/>
<dbReference type="OrthoDB" id="2413468at2759"/>
<feature type="region of interest" description="Disordered" evidence="1">
    <location>
        <begin position="77"/>
        <end position="138"/>
    </location>
</feature>
<reference evidence="2 3" key="1">
    <citation type="journal article" date="2011" name="PLoS Pathog.">
        <title>Endophytic Life Strategies Decoded by Genome and Transcriptome Analyses of the Mutualistic Root Symbiont Piriformospora indica.</title>
        <authorList>
            <person name="Zuccaro A."/>
            <person name="Lahrmann U."/>
            <person name="Guldener U."/>
            <person name="Langen G."/>
            <person name="Pfiffi S."/>
            <person name="Biedenkopf D."/>
            <person name="Wong P."/>
            <person name="Samans B."/>
            <person name="Grimm C."/>
            <person name="Basiewicz M."/>
            <person name="Murat C."/>
            <person name="Martin F."/>
            <person name="Kogel K.H."/>
        </authorList>
    </citation>
    <scope>NUCLEOTIDE SEQUENCE [LARGE SCALE GENOMIC DNA]</scope>
    <source>
        <strain evidence="2 3">DSM 11827</strain>
    </source>
</reference>
<feature type="compositionally biased region" description="Basic and acidic residues" evidence="1">
    <location>
        <begin position="639"/>
        <end position="650"/>
    </location>
</feature>
<feature type="compositionally biased region" description="Polar residues" evidence="1">
    <location>
        <begin position="1122"/>
        <end position="1161"/>
    </location>
</feature>
<feature type="region of interest" description="Disordered" evidence="1">
    <location>
        <begin position="1100"/>
        <end position="1176"/>
    </location>
</feature>
<protein>
    <submittedName>
        <fullName evidence="2">Uncharacterized protein</fullName>
    </submittedName>
</protein>
<dbReference type="Proteomes" id="UP000007148">
    <property type="component" value="Unassembled WGS sequence"/>
</dbReference>
<feature type="compositionally biased region" description="Low complexity" evidence="1">
    <location>
        <begin position="459"/>
        <end position="484"/>
    </location>
</feature>
<feature type="compositionally biased region" description="Low complexity" evidence="1">
    <location>
        <begin position="940"/>
        <end position="963"/>
    </location>
</feature>
<feature type="compositionally biased region" description="Polar residues" evidence="1">
    <location>
        <begin position="264"/>
        <end position="284"/>
    </location>
</feature>
<feature type="compositionally biased region" description="Polar residues" evidence="1">
    <location>
        <begin position="583"/>
        <end position="607"/>
    </location>
</feature>
<feature type="region of interest" description="Disordered" evidence="1">
    <location>
        <begin position="1"/>
        <end position="24"/>
    </location>
</feature>
<feature type="region of interest" description="Disordered" evidence="1">
    <location>
        <begin position="938"/>
        <end position="1051"/>
    </location>
</feature>
<feature type="compositionally biased region" description="Low complexity" evidence="1">
    <location>
        <begin position="671"/>
        <end position="684"/>
    </location>
</feature>
<keyword evidence="3" id="KW-1185">Reference proteome</keyword>
<dbReference type="STRING" id="1109443.G4T5H0"/>
<evidence type="ECO:0000313" key="2">
    <source>
        <dbReference type="EMBL" id="CCA66579.1"/>
    </source>
</evidence>
<organism evidence="2 3">
    <name type="scientific">Serendipita indica (strain DSM 11827)</name>
    <name type="common">Root endophyte fungus</name>
    <name type="synonym">Piriformospora indica</name>
    <dbReference type="NCBI Taxonomy" id="1109443"/>
    <lineage>
        <taxon>Eukaryota</taxon>
        <taxon>Fungi</taxon>
        <taxon>Dikarya</taxon>
        <taxon>Basidiomycota</taxon>
        <taxon>Agaricomycotina</taxon>
        <taxon>Agaricomycetes</taxon>
        <taxon>Sebacinales</taxon>
        <taxon>Serendipitaceae</taxon>
        <taxon>Serendipita</taxon>
    </lineage>
</organism>
<feature type="compositionally biased region" description="Basic and acidic residues" evidence="1">
    <location>
        <begin position="129"/>
        <end position="138"/>
    </location>
</feature>
<dbReference type="OMA" id="YYQSEHA"/>
<gene>
    <name evidence="2" type="ORF">PIIN_00262</name>
</gene>
<dbReference type="eggNOG" id="ENOG502SC9X">
    <property type="taxonomic scope" value="Eukaryota"/>
</dbReference>
<feature type="compositionally biased region" description="Low complexity" evidence="1">
    <location>
        <begin position="240"/>
        <end position="263"/>
    </location>
</feature>
<name>G4T5H0_SERID</name>
<evidence type="ECO:0000313" key="3">
    <source>
        <dbReference type="Proteomes" id="UP000007148"/>
    </source>
</evidence>
<sequence>MSHVAHGSNSTKITHSSHDDTSRGVFPHLALPKVSFRETLTYVAARPGLGRESTADILEYYNSAEASEGYSAADLAHARANARSRPSTANKEGDVADHSSQMAPRDHSRQPKLASGSIRLVPATSSRSEGAESFRRPALHHTDSIHVVEDNRRVAIIERDASPLTTPPSTGSSPGSPLGGVHGNASPSILSRRGVDQSRLALVAPPDASTPYTAQASPPSAASFAMNKASRLKHATPGQTSPLSSEHSPHPSTSGTGHSRTSSEVTTMASSAVRSSLESPSNQGALPKSPKSPRDVGIIGTVRTMNRRSEENHPTPQSGRHAARERASSGSDYGDEPPVPPKGDGLASQPGFSPVFQRPPQHHEKTGRPSTATKSKDSHEGLHLPLPNRSRHFGSSPNILTPGIGDSKPIDSKVAPPVVVDIRGELADLWLAATPDSGLDFTHGAVVGSPMTATTATDSSSQPNSFSPSSSRQSSGPSPTQPTTHYSSMRDPSPNPGPMPPRRIDINALSPSPSPVPPPRPHRQPSPTKPHPGPPSRDVSAQNMHPTQELGTPNRGRAMADLGHSRPPEKYSLVTVSDDESASEYSNDIHTKGRTSSHSGQPSSLSKAGSVHIREGAFPSNSVFLHRLRTEVSAEPPEAELKTPTGREHVANIFTSVDNSLDRPTLNPPEASAVSAAMSSVSTAHTQSQQSISKSSHGRSSNDLPRRGHTSDSESSDEDERISLVRSKSLRLHSSSTKEGSTRSKHLRAVHGDDSSSPERHREDSTRIYSQTHLGHGPPPGDRGRLALAPSSFKAKGPLATTGSIRSQQSRRPRSKPPSMWPSAMSFADVLAEQTPIARARGYAMKINELATEDCGLRDWIDATINRTRPMIMSSDGPVHVGPSHTRFVSGSSAVSEMTFPMRPDAYKAIDLTPVMMDISSNEVPSTIPYPTLALRQQMTGSQVQTPTTPSSKTSLSSAVKSGPVGFLASLSRKTSVRARGSQSATESREKERSTPRKLISARSAAARSTGSNTPPSVSTPSTTVSALPALPSMTPTLPGGPRPPRPKRASTMMISAPKPIISAPIPIPPLSANPMNAEFPNTEFPNNLDEITYDSTFPIQPLTIPRDAPRPPEGPRALNRLSRTPSFHGSTRISSSGNVRSTASLKPAPSATSTGLSSAPSRPPETAHSSSRGSNEFTRAIDELSVILPNVPRDVLGGYLRRANGHSITAINYYLADDRQGTVMKPEPNFI</sequence>
<accession>G4T5H0</accession>
<proteinExistence type="predicted"/>
<feature type="compositionally biased region" description="Low complexity" evidence="1">
    <location>
        <begin position="162"/>
        <end position="176"/>
    </location>
</feature>
<dbReference type="EMBL" id="CAFZ01000003">
    <property type="protein sequence ID" value="CCA66579.1"/>
    <property type="molecule type" value="Genomic_DNA"/>
</dbReference>
<comment type="caution">
    <text evidence="2">The sequence shown here is derived from an EMBL/GenBank/DDBJ whole genome shotgun (WGS) entry which is preliminary data.</text>
</comment>
<dbReference type="InParanoid" id="G4T5H0"/>
<dbReference type="HOGENOM" id="CLU_267555_0_0_1"/>
<evidence type="ECO:0000256" key="1">
    <source>
        <dbReference type="SAM" id="MobiDB-lite"/>
    </source>
</evidence>
<feature type="compositionally biased region" description="Polar residues" evidence="1">
    <location>
        <begin position="685"/>
        <end position="703"/>
    </location>
</feature>
<feature type="compositionally biased region" description="Low complexity" evidence="1">
    <location>
        <begin position="1001"/>
        <end position="1026"/>
    </location>
</feature>
<feature type="region of interest" description="Disordered" evidence="1">
    <location>
        <begin position="158"/>
        <end position="189"/>
    </location>
</feature>
<feature type="region of interest" description="Disordered" evidence="1">
    <location>
        <begin position="229"/>
        <end position="413"/>
    </location>
</feature>
<feature type="compositionally biased region" description="Basic and acidic residues" evidence="1">
    <location>
        <begin position="750"/>
        <end position="766"/>
    </location>
</feature>
<feature type="compositionally biased region" description="Polar residues" evidence="1">
    <location>
        <begin position="539"/>
        <end position="551"/>
    </location>
</feature>
<feature type="region of interest" description="Disordered" evidence="1">
    <location>
        <begin position="436"/>
        <end position="822"/>
    </location>
</feature>